<proteinExistence type="predicted"/>
<organism evidence="4">
    <name type="scientific">Burkholderia sp. (strain CCGE1003)</name>
    <dbReference type="NCBI Taxonomy" id="640512"/>
    <lineage>
        <taxon>Bacteria</taxon>
        <taxon>Pseudomonadati</taxon>
        <taxon>Pseudomonadota</taxon>
        <taxon>Betaproteobacteria</taxon>
        <taxon>Burkholderiales</taxon>
        <taxon>Burkholderiaceae</taxon>
        <taxon>Burkholderia</taxon>
    </lineage>
</organism>
<dbReference type="PROSITE" id="PS50894">
    <property type="entry name" value="HPT"/>
    <property type="match status" value="1"/>
</dbReference>
<accession>E1TGS7</accession>
<dbReference type="SUPFAM" id="SSF47226">
    <property type="entry name" value="Histidine-containing phosphotransfer domain, HPT domain"/>
    <property type="match status" value="1"/>
</dbReference>
<dbReference type="EMBL" id="CP002218">
    <property type="protein sequence ID" value="ADN60564.1"/>
    <property type="molecule type" value="Genomic_DNA"/>
</dbReference>
<evidence type="ECO:0000313" key="4">
    <source>
        <dbReference type="EMBL" id="ADN60564.1"/>
    </source>
</evidence>
<evidence type="ECO:0000256" key="2">
    <source>
        <dbReference type="PROSITE-ProRule" id="PRU00110"/>
    </source>
</evidence>
<reference evidence="4" key="1">
    <citation type="submission" date="2010-09" db="EMBL/GenBank/DDBJ databases">
        <title>Complete sequence of chromosome2 of Burkholderia sp. CCGE1003.</title>
        <authorList>
            <consortium name="US DOE Joint Genome Institute"/>
            <person name="Lucas S."/>
            <person name="Copeland A."/>
            <person name="Lapidus A."/>
            <person name="Cheng J.-F."/>
            <person name="Bruce D."/>
            <person name="Goodwin L."/>
            <person name="Pitluck S."/>
            <person name="Daligault H."/>
            <person name="Davenport K."/>
            <person name="Detter J.C."/>
            <person name="Han C."/>
            <person name="Tapia R."/>
            <person name="Land M."/>
            <person name="Hauser L."/>
            <person name="Jeffries C."/>
            <person name="Kyrpides N."/>
            <person name="Ivanova N."/>
            <person name="Ovchinnikova G."/>
            <person name="Martinez-Romero E."/>
            <person name="Rogel M.A."/>
            <person name="Auchtung J."/>
            <person name="Tiedje J.M."/>
            <person name="Woyke T."/>
        </authorList>
    </citation>
    <scope>NUCLEOTIDE SEQUENCE</scope>
    <source>
        <strain evidence="4">CCGE1003</strain>
    </source>
</reference>
<gene>
    <name evidence="4" type="ordered locus">BC1003_4632</name>
</gene>
<protein>
    <submittedName>
        <fullName evidence="4">Hpt domain protein</fullName>
    </submittedName>
</protein>
<dbReference type="OrthoDB" id="8926467at2"/>
<dbReference type="SMART" id="SM00073">
    <property type="entry name" value="HPT"/>
    <property type="match status" value="1"/>
</dbReference>
<dbReference type="InterPro" id="IPR008207">
    <property type="entry name" value="Sig_transdc_His_kin_Hpt_dom"/>
</dbReference>
<dbReference type="InterPro" id="IPR036641">
    <property type="entry name" value="HPT_dom_sf"/>
</dbReference>
<dbReference type="eggNOG" id="COG2198">
    <property type="taxonomic scope" value="Bacteria"/>
</dbReference>
<sequence length="126" mass="13519">MKAAISCPNSRLLRDNAQQLVGDDERAIKRMLELIAETNRTGLASLRESLEAACWAEVASAAHRMAGSARMLGHNALIAALSELEMAGRERNRELATTLMPVVADALIHLDKAIEEAVRLDTGAGA</sequence>
<dbReference type="STRING" id="640512.BC1003_4632"/>
<keyword evidence="1" id="KW-0902">Two-component regulatory system</keyword>
<dbReference type="GO" id="GO:0004672">
    <property type="term" value="F:protein kinase activity"/>
    <property type="evidence" value="ECO:0007669"/>
    <property type="project" value="UniProtKB-ARBA"/>
</dbReference>
<feature type="modified residue" description="Phosphohistidine" evidence="2">
    <location>
        <position position="63"/>
    </location>
</feature>
<dbReference type="KEGG" id="bgf:BC1003_4632"/>
<name>E1TGS7_BURSG</name>
<dbReference type="HOGENOM" id="CLU_1955524_0_0_4"/>
<evidence type="ECO:0000256" key="1">
    <source>
        <dbReference type="ARBA" id="ARBA00023012"/>
    </source>
</evidence>
<dbReference type="Gene3D" id="1.20.120.160">
    <property type="entry name" value="HPT domain"/>
    <property type="match status" value="1"/>
</dbReference>
<feature type="domain" description="HPt" evidence="3">
    <location>
        <begin position="24"/>
        <end position="117"/>
    </location>
</feature>
<evidence type="ECO:0000259" key="3">
    <source>
        <dbReference type="PROSITE" id="PS50894"/>
    </source>
</evidence>
<dbReference type="GO" id="GO:0000160">
    <property type="term" value="P:phosphorelay signal transduction system"/>
    <property type="evidence" value="ECO:0007669"/>
    <property type="project" value="UniProtKB-KW"/>
</dbReference>
<keyword evidence="2" id="KW-0597">Phosphoprotein</keyword>
<dbReference type="Pfam" id="PF01627">
    <property type="entry name" value="Hpt"/>
    <property type="match status" value="1"/>
</dbReference>
<dbReference type="AlphaFoldDB" id="E1TGS7"/>